<dbReference type="GO" id="GO:0016787">
    <property type="term" value="F:hydrolase activity"/>
    <property type="evidence" value="ECO:0007669"/>
    <property type="project" value="UniProtKB-KW"/>
</dbReference>
<evidence type="ECO:0000256" key="4">
    <source>
        <dbReference type="ARBA" id="ARBA00008545"/>
    </source>
</evidence>
<dbReference type="Gene3D" id="3.40.1310.20">
    <property type="match status" value="1"/>
</dbReference>
<keyword evidence="10" id="KW-0540">Nuclease</keyword>
<evidence type="ECO:0000256" key="6">
    <source>
        <dbReference type="ARBA" id="ARBA00022562"/>
    </source>
</evidence>
<keyword evidence="16" id="KW-0067">ATP-binding</keyword>
<dbReference type="PROSITE" id="PS52020">
    <property type="entry name" value="CRESS_DNA_REP"/>
    <property type="match status" value="1"/>
</dbReference>
<evidence type="ECO:0000256" key="2">
    <source>
        <dbReference type="ARBA" id="ARBA00001946"/>
    </source>
</evidence>
<dbReference type="Pfam" id="PF02407">
    <property type="entry name" value="Viral_Rep"/>
    <property type="match status" value="1"/>
</dbReference>
<keyword evidence="8" id="KW-0548">Nucleotidyltransferase</keyword>
<evidence type="ECO:0000256" key="11">
    <source>
        <dbReference type="ARBA" id="ARBA00022723"/>
    </source>
</evidence>
<keyword evidence="25" id="KW-1185">Reference proteome</keyword>
<dbReference type="GO" id="GO:0042025">
    <property type="term" value="C:host cell nucleus"/>
    <property type="evidence" value="ECO:0007669"/>
    <property type="project" value="UniProtKB-SubCell"/>
</dbReference>
<evidence type="ECO:0000256" key="14">
    <source>
        <dbReference type="ARBA" id="ARBA00022801"/>
    </source>
</evidence>
<reference evidence="24 25" key="1">
    <citation type="submission" date="2019-02" db="EMBL/GenBank/DDBJ databases">
        <title>Diverse ssDNA viruses associated with capybara (Hydrochoerus hydrochaeris) in Brazil.</title>
        <authorList>
            <person name="Fontenele R.S."/>
            <person name="Lamas N.S."/>
            <person name="Lacorte C."/>
            <person name="Varsani A."/>
            <person name="Ribeiro S.G."/>
        </authorList>
    </citation>
    <scope>NUCLEOTIDE SEQUENCE [LARGE SCALE GENOMIC DNA]</scope>
    <source>
        <strain evidence="24">Cap3_6684</strain>
    </source>
</reference>
<protein>
    <recommendedName>
        <fullName evidence="5">Replication-associated protein</fullName>
    </recommendedName>
    <alternativeName>
        <fullName evidence="20">ATP-dependent helicase Rep</fullName>
    </alternativeName>
    <alternativeName>
        <fullName evidence="21">RepP</fullName>
    </alternativeName>
</protein>
<organism evidence="24 25">
    <name type="scientific">Capybara virus 33_cap3_6684</name>
    <dbReference type="NCBI Taxonomy" id="2585062"/>
    <lineage>
        <taxon>Viruses</taxon>
        <taxon>Monodnaviria</taxon>
        <taxon>Shotokuvirae</taxon>
        <taxon>Cressdnaviricota</taxon>
        <taxon>Arfiviricetes</taxon>
        <taxon>Saturnivirales</taxon>
        <taxon>Kanorauviridae</taxon>
        <taxon>Phainonvirus</taxon>
        <taxon>Phainonvirus hydris</taxon>
    </lineage>
</organism>
<dbReference type="SUPFAM" id="SSF52540">
    <property type="entry name" value="P-loop containing nucleoside triphosphate hydrolases"/>
    <property type="match status" value="1"/>
</dbReference>
<evidence type="ECO:0000256" key="12">
    <source>
        <dbReference type="ARBA" id="ARBA00022741"/>
    </source>
</evidence>
<dbReference type="GO" id="GO:0000166">
    <property type="term" value="F:nucleotide binding"/>
    <property type="evidence" value="ECO:0007669"/>
    <property type="project" value="UniProtKB-KW"/>
</dbReference>
<feature type="domain" description="CRESS-DNA virus Rep endonuclease" evidence="23">
    <location>
        <begin position="5"/>
        <end position="97"/>
    </location>
</feature>
<name>A0A514TRZ5_9VIRU</name>
<dbReference type="InterPro" id="IPR049912">
    <property type="entry name" value="CRESS_DNA_REP"/>
</dbReference>
<evidence type="ECO:0000256" key="18">
    <source>
        <dbReference type="ARBA" id="ARBA00023125"/>
    </source>
</evidence>
<evidence type="ECO:0000256" key="20">
    <source>
        <dbReference type="ARBA" id="ARBA00030754"/>
    </source>
</evidence>
<keyword evidence="9" id="KW-0235">DNA replication</keyword>
<dbReference type="Pfam" id="PF00910">
    <property type="entry name" value="RNA_helicase"/>
    <property type="match status" value="1"/>
</dbReference>
<keyword evidence="15" id="KW-0347">Helicase</keyword>
<evidence type="ECO:0000256" key="10">
    <source>
        <dbReference type="ARBA" id="ARBA00022722"/>
    </source>
</evidence>
<sequence>MAGHRRQGVYWIITLPERGWGLQRPLPEPVRYITGQLEQGESTGYRHWQCCVHLYRKGSIRQLQAIFGEDGHYELSRSSQAEAYCNKEATPFRRNEPRDWDAVWESAKQGDLESIPADIRVRSFGQLSRISTRYAKGVAQERRIVVLWGRTGTGKSRRAWDEATLDAYPKDPRTKWWDGYTGQDNVVIDEFRGGVDIAHVLRWFDRYPVLVETKGGAVPLRATTIWITSNLSPRAWYPTLDEETYEALERRLEVTHFE</sequence>
<evidence type="ECO:0000259" key="23">
    <source>
        <dbReference type="PROSITE" id="PS52020"/>
    </source>
</evidence>
<evidence type="ECO:0000256" key="16">
    <source>
        <dbReference type="ARBA" id="ARBA00022840"/>
    </source>
</evidence>
<comment type="catalytic activity">
    <reaction evidence="22">
        <text>ATP + H2O = ADP + phosphate + H(+)</text>
        <dbReference type="Rhea" id="RHEA:13065"/>
        <dbReference type="ChEBI" id="CHEBI:15377"/>
        <dbReference type="ChEBI" id="CHEBI:15378"/>
        <dbReference type="ChEBI" id="CHEBI:30616"/>
        <dbReference type="ChEBI" id="CHEBI:43474"/>
        <dbReference type="ChEBI" id="CHEBI:456216"/>
    </reaction>
</comment>
<comment type="cofactor">
    <cofactor evidence="1">
        <name>Mn(2+)</name>
        <dbReference type="ChEBI" id="CHEBI:29035"/>
    </cofactor>
</comment>
<dbReference type="GO" id="GO:0046872">
    <property type="term" value="F:metal ion binding"/>
    <property type="evidence" value="ECO:0007669"/>
    <property type="project" value="UniProtKB-KW"/>
</dbReference>
<keyword evidence="13" id="KW-0255">Endonuclease</keyword>
<dbReference type="EMBL" id="MK570195">
    <property type="protein sequence ID" value="QDJ95273.1"/>
    <property type="molecule type" value="Genomic_DNA"/>
</dbReference>
<evidence type="ECO:0000256" key="21">
    <source>
        <dbReference type="ARBA" id="ARBA00032243"/>
    </source>
</evidence>
<comment type="similarity">
    <text evidence="4">Belongs to the nanoviruses/circoviruses replication-associated protein family.</text>
</comment>
<dbReference type="InterPro" id="IPR000605">
    <property type="entry name" value="Helicase_SF3_ssDNA/RNA_vir"/>
</dbReference>
<evidence type="ECO:0000256" key="19">
    <source>
        <dbReference type="ARBA" id="ARBA00023268"/>
    </source>
</evidence>
<evidence type="ECO:0000256" key="1">
    <source>
        <dbReference type="ARBA" id="ARBA00001936"/>
    </source>
</evidence>
<accession>A0A514TRZ5</accession>
<dbReference type="Proteomes" id="UP001237600">
    <property type="component" value="Segment"/>
</dbReference>
<evidence type="ECO:0000256" key="15">
    <source>
        <dbReference type="ARBA" id="ARBA00022806"/>
    </source>
</evidence>
<comment type="subcellular location">
    <subcellularLocation>
        <location evidence="3">Host nucleus</location>
    </subcellularLocation>
</comment>
<evidence type="ECO:0000313" key="25">
    <source>
        <dbReference type="Proteomes" id="UP001237600"/>
    </source>
</evidence>
<evidence type="ECO:0000256" key="22">
    <source>
        <dbReference type="ARBA" id="ARBA00049360"/>
    </source>
</evidence>
<dbReference type="GO" id="GO:0003723">
    <property type="term" value="F:RNA binding"/>
    <property type="evidence" value="ECO:0007669"/>
    <property type="project" value="InterPro"/>
</dbReference>
<evidence type="ECO:0000256" key="5">
    <source>
        <dbReference type="ARBA" id="ARBA00014531"/>
    </source>
</evidence>
<evidence type="ECO:0000256" key="9">
    <source>
        <dbReference type="ARBA" id="ARBA00022705"/>
    </source>
</evidence>
<keyword evidence="19" id="KW-0511">Multifunctional enzyme</keyword>
<evidence type="ECO:0000256" key="8">
    <source>
        <dbReference type="ARBA" id="ARBA00022695"/>
    </source>
</evidence>
<dbReference type="GO" id="GO:0003677">
    <property type="term" value="F:DNA binding"/>
    <property type="evidence" value="ECO:0007669"/>
    <property type="project" value="UniProtKB-KW"/>
</dbReference>
<evidence type="ECO:0000256" key="7">
    <source>
        <dbReference type="ARBA" id="ARBA00022679"/>
    </source>
</evidence>
<keyword evidence="18" id="KW-0238">DNA-binding</keyword>
<evidence type="ECO:0000313" key="24">
    <source>
        <dbReference type="EMBL" id="QDJ95273.1"/>
    </source>
</evidence>
<keyword evidence="6" id="KW-1048">Host nucleus</keyword>
<keyword evidence="11" id="KW-0479">Metal-binding</keyword>
<gene>
    <name evidence="24" type="primary">rep</name>
</gene>
<dbReference type="GO" id="GO:0006260">
    <property type="term" value="P:DNA replication"/>
    <property type="evidence" value="ECO:0007669"/>
    <property type="project" value="UniProtKB-KW"/>
</dbReference>
<keyword evidence="17" id="KW-0190">Covalent protein-DNA linkage</keyword>
<keyword evidence="7" id="KW-0808">Transferase</keyword>
<proteinExistence type="inferred from homology"/>
<comment type="cofactor">
    <cofactor evidence="2">
        <name>Mg(2+)</name>
        <dbReference type="ChEBI" id="CHEBI:18420"/>
    </cofactor>
</comment>
<dbReference type="GO" id="GO:0016779">
    <property type="term" value="F:nucleotidyltransferase activity"/>
    <property type="evidence" value="ECO:0007669"/>
    <property type="project" value="UniProtKB-KW"/>
</dbReference>
<evidence type="ECO:0000256" key="17">
    <source>
        <dbReference type="ARBA" id="ARBA00023124"/>
    </source>
</evidence>
<dbReference type="GO" id="GO:0004519">
    <property type="term" value="F:endonuclease activity"/>
    <property type="evidence" value="ECO:0007669"/>
    <property type="project" value="UniProtKB-KW"/>
</dbReference>
<keyword evidence="12" id="KW-0547">Nucleotide-binding</keyword>
<dbReference type="InterPro" id="IPR027417">
    <property type="entry name" value="P-loop_NTPase"/>
</dbReference>
<dbReference type="GO" id="GO:0003724">
    <property type="term" value="F:RNA helicase activity"/>
    <property type="evidence" value="ECO:0007669"/>
    <property type="project" value="InterPro"/>
</dbReference>
<keyword evidence="14" id="KW-0378">Hydrolase</keyword>
<evidence type="ECO:0000256" key="3">
    <source>
        <dbReference type="ARBA" id="ARBA00004147"/>
    </source>
</evidence>
<evidence type="ECO:0000256" key="13">
    <source>
        <dbReference type="ARBA" id="ARBA00022759"/>
    </source>
</evidence>